<name>A0A2J6TIZ0_9HELO</name>
<organism evidence="2 3">
    <name type="scientific">Hyaloscypha bicolor E</name>
    <dbReference type="NCBI Taxonomy" id="1095630"/>
    <lineage>
        <taxon>Eukaryota</taxon>
        <taxon>Fungi</taxon>
        <taxon>Dikarya</taxon>
        <taxon>Ascomycota</taxon>
        <taxon>Pezizomycotina</taxon>
        <taxon>Leotiomycetes</taxon>
        <taxon>Helotiales</taxon>
        <taxon>Hyaloscyphaceae</taxon>
        <taxon>Hyaloscypha</taxon>
        <taxon>Hyaloscypha bicolor</taxon>
    </lineage>
</organism>
<feature type="region of interest" description="Disordered" evidence="1">
    <location>
        <begin position="143"/>
        <end position="186"/>
    </location>
</feature>
<dbReference type="Proteomes" id="UP000235371">
    <property type="component" value="Unassembled WGS sequence"/>
</dbReference>
<evidence type="ECO:0000313" key="2">
    <source>
        <dbReference type="EMBL" id="PMD62958.1"/>
    </source>
</evidence>
<dbReference type="RefSeq" id="XP_024739862.1">
    <property type="nucleotide sequence ID" value="XM_024872130.1"/>
</dbReference>
<dbReference type="EMBL" id="KZ613783">
    <property type="protein sequence ID" value="PMD62958.1"/>
    <property type="molecule type" value="Genomic_DNA"/>
</dbReference>
<reference evidence="2 3" key="1">
    <citation type="submission" date="2016-04" db="EMBL/GenBank/DDBJ databases">
        <title>A degradative enzymes factory behind the ericoid mycorrhizal symbiosis.</title>
        <authorList>
            <consortium name="DOE Joint Genome Institute"/>
            <person name="Martino E."/>
            <person name="Morin E."/>
            <person name="Grelet G."/>
            <person name="Kuo A."/>
            <person name="Kohler A."/>
            <person name="Daghino S."/>
            <person name="Barry K."/>
            <person name="Choi C."/>
            <person name="Cichocki N."/>
            <person name="Clum A."/>
            <person name="Copeland A."/>
            <person name="Hainaut M."/>
            <person name="Haridas S."/>
            <person name="Labutti K."/>
            <person name="Lindquist E."/>
            <person name="Lipzen A."/>
            <person name="Khouja H.-R."/>
            <person name="Murat C."/>
            <person name="Ohm R."/>
            <person name="Olson A."/>
            <person name="Spatafora J."/>
            <person name="Veneault-Fourrey C."/>
            <person name="Henrissat B."/>
            <person name="Grigoriev I."/>
            <person name="Martin F."/>
            <person name="Perotto S."/>
        </authorList>
    </citation>
    <scope>NUCLEOTIDE SEQUENCE [LARGE SCALE GENOMIC DNA]</scope>
    <source>
        <strain evidence="2 3">E</strain>
    </source>
</reference>
<dbReference type="OrthoDB" id="3825435at2759"/>
<dbReference type="STRING" id="1095630.A0A2J6TIZ0"/>
<protein>
    <submittedName>
        <fullName evidence="2">Uncharacterized protein</fullName>
    </submittedName>
</protein>
<keyword evidence="3" id="KW-1185">Reference proteome</keyword>
<proteinExistence type="predicted"/>
<evidence type="ECO:0000313" key="3">
    <source>
        <dbReference type="Proteomes" id="UP000235371"/>
    </source>
</evidence>
<sequence>MSSQPSNPAVTYDFSPFLTTPTITSSLSPRSPVSAIPIPETLIASPLAPNLAPHILLSIHEFLTGDTPFPSSRPPISASKVLANNGRWTGLGSSLGKEKGEEVWRSWKRAFDLWNGYYVEGRVNEGWVGDEYEGVKKELEEARKRKVTSPYRTTGKTPPGASHTPSQNGNWSTRAENGKDDAGAVGGMSLGDDVYGSFTHPISRGVPPELSLRPAGEVEREDGSTGGFMPMKVLPEYLAPDTDACGIYPEGWEDVLANTVWRPRRVGEKEVEVGMDGEWGGKSEFEFDGGVDCGRSPYPCLRYVVEYVRRDGCFLKKKVWDRVTGTIFNMPTKPALPPCIIDEQRLKMSTLYGNFYRDKAPRNRNPDYFPLDIRRVDKIDPTTGKRHVGTPLLEDGEELERWPWNNPEGTLTELDKSDPWYVADEQQELALVPPRKYPPGKLPSAEGDTLLPTDDTIWKEEVDNDDTFYSQYFVTNLHGGTLVVNGQEVKLGQIAGPLPEFAIIETPGNQISFWFGPGGRNWRGGPDDTPTYRSQWKTLRRSPGWENVGLTAGQVWDLKIRDRLRREYIGAEYADDAQWAEWKTPVVKGIRE</sequence>
<feature type="compositionally biased region" description="Polar residues" evidence="1">
    <location>
        <begin position="163"/>
        <end position="175"/>
    </location>
</feature>
<evidence type="ECO:0000256" key="1">
    <source>
        <dbReference type="SAM" id="MobiDB-lite"/>
    </source>
</evidence>
<dbReference type="AlphaFoldDB" id="A0A2J6TIZ0"/>
<gene>
    <name evidence="2" type="ORF">K444DRAFT_355110</name>
</gene>
<dbReference type="InParanoid" id="A0A2J6TIZ0"/>
<accession>A0A2J6TIZ0</accession>
<dbReference type="GeneID" id="36580211"/>